<dbReference type="PROSITE" id="PS51775">
    <property type="entry name" value="GTD_BINDING"/>
    <property type="match status" value="1"/>
</dbReference>
<dbReference type="Pfam" id="PF04576">
    <property type="entry name" value="Zein-binding"/>
    <property type="match status" value="1"/>
</dbReference>
<keyword evidence="4 7" id="KW-0472">Membrane</keyword>
<feature type="domain" description="GTD-binding" evidence="8">
    <location>
        <begin position="331"/>
        <end position="429"/>
    </location>
</feature>
<evidence type="ECO:0000256" key="5">
    <source>
        <dbReference type="SAM" id="Coils"/>
    </source>
</evidence>
<dbReference type="PANTHER" id="PTHR31448">
    <property type="entry name" value="MYOSIN-BINDING PROTEIN 2"/>
    <property type="match status" value="1"/>
</dbReference>
<feature type="compositionally biased region" description="Low complexity" evidence="6">
    <location>
        <begin position="458"/>
        <end position="471"/>
    </location>
</feature>
<dbReference type="PANTHER" id="PTHR31448:SF9">
    <property type="entry name" value="MYOSIN-BINDING PROTEIN 6-RELATED"/>
    <property type="match status" value="1"/>
</dbReference>
<evidence type="ECO:0000259" key="8">
    <source>
        <dbReference type="PROSITE" id="PS51775"/>
    </source>
</evidence>
<dbReference type="Proteomes" id="UP000327013">
    <property type="component" value="Chromosome 8"/>
</dbReference>
<keyword evidence="5" id="KW-0175">Coiled coil</keyword>
<dbReference type="GO" id="GO:0080115">
    <property type="term" value="F:myosin XI tail binding"/>
    <property type="evidence" value="ECO:0007669"/>
    <property type="project" value="UniProtKB-ARBA"/>
</dbReference>
<dbReference type="OrthoDB" id="1853282at2759"/>
<dbReference type="InterPro" id="IPR007656">
    <property type="entry name" value="GTD-bd"/>
</dbReference>
<evidence type="ECO:0000256" key="1">
    <source>
        <dbReference type="ARBA" id="ARBA00004167"/>
    </source>
</evidence>
<accession>A0A5N6RNX1</accession>
<dbReference type="GO" id="GO:0016020">
    <property type="term" value="C:membrane"/>
    <property type="evidence" value="ECO:0007669"/>
    <property type="project" value="UniProtKB-SubCell"/>
</dbReference>
<feature type="compositionally biased region" description="Polar residues" evidence="6">
    <location>
        <begin position="473"/>
        <end position="493"/>
    </location>
</feature>
<feature type="transmembrane region" description="Helical" evidence="7">
    <location>
        <begin position="20"/>
        <end position="44"/>
    </location>
</feature>
<evidence type="ECO:0000256" key="3">
    <source>
        <dbReference type="ARBA" id="ARBA00022989"/>
    </source>
</evidence>
<comment type="subcellular location">
    <subcellularLocation>
        <location evidence="1">Membrane</location>
        <topology evidence="1">Single-pass membrane protein</topology>
    </subcellularLocation>
</comment>
<evidence type="ECO:0000256" key="4">
    <source>
        <dbReference type="ARBA" id="ARBA00023136"/>
    </source>
</evidence>
<gene>
    <name evidence="9" type="ORF">FH972_019035</name>
</gene>
<dbReference type="InterPro" id="IPR039306">
    <property type="entry name" value="MYOB"/>
</dbReference>
<evidence type="ECO:0000256" key="7">
    <source>
        <dbReference type="SAM" id="Phobius"/>
    </source>
</evidence>
<dbReference type="AlphaFoldDB" id="A0A5N6RNX1"/>
<dbReference type="EMBL" id="CM017328">
    <property type="protein sequence ID" value="KAE8124126.1"/>
    <property type="molecule type" value="Genomic_DNA"/>
</dbReference>
<keyword evidence="3 7" id="KW-1133">Transmembrane helix</keyword>
<sequence>MAKRSFTRYVEQELGKFPHFLVYAILEWVLIILLFIDGFLAFVANEYARFFELRVPCLLCTRIDHVLVHRNPDFYYNDSVCEAHKKEVSSLAYCHNHKKMSDIRNMCEACLLSFATEKESDCNTYKALVGILHKDLECFVEDDSHIHLSLPAGRKDDFVQVEKSSIYCCSCCGEPLKVKSSYSKGKGASAYSLAPASSPRTPFLALRNEESRNADLAHIRYTELKFISENSSPPEDEDGLNALNPDTPFREDVKAATVPLLTGAEDLNDDASKTPNFGRGNRFFGIPLTDSATNSPRWGAGRITRKSPLEKTVSASESIEENLTNEADSDSILHHLKRQVRLDRKSLMALYMELDEERSASAIAANNAMAMITRLQAEKAAVQMEALQYQRMMEEQAEYDEEALQATNDLLAKREEDFKVLEAELVAYRGKYGCLREDGFKQCEMESGEDYCEYKAQSSSPQSAKSESGGSRASANEVENNGETTHNNYQANEANGGGTLSESLKGFKGEESPILGRFKKLDKRNQLVLDNGVHSSLSSFDSVEHINDELEKPRKPVLTRELSHLSKRVKALEADNGFLDHAAQTLTLEKHSEGTTLLLEISRNLRKLRHLVTSPIEENDAGLSS</sequence>
<keyword evidence="2 7" id="KW-0812">Transmembrane</keyword>
<evidence type="ECO:0000256" key="6">
    <source>
        <dbReference type="SAM" id="MobiDB-lite"/>
    </source>
</evidence>
<feature type="region of interest" description="Disordered" evidence="6">
    <location>
        <begin position="458"/>
        <end position="505"/>
    </location>
</feature>
<keyword evidence="10" id="KW-1185">Reference proteome</keyword>
<proteinExistence type="predicted"/>
<evidence type="ECO:0000313" key="9">
    <source>
        <dbReference type="EMBL" id="KAE8124126.1"/>
    </source>
</evidence>
<name>A0A5N6RNX1_9ROSI</name>
<evidence type="ECO:0000313" key="10">
    <source>
        <dbReference type="Proteomes" id="UP000327013"/>
    </source>
</evidence>
<feature type="coiled-coil region" evidence="5">
    <location>
        <begin position="365"/>
        <end position="424"/>
    </location>
</feature>
<organism evidence="9 10">
    <name type="scientific">Carpinus fangiana</name>
    <dbReference type="NCBI Taxonomy" id="176857"/>
    <lineage>
        <taxon>Eukaryota</taxon>
        <taxon>Viridiplantae</taxon>
        <taxon>Streptophyta</taxon>
        <taxon>Embryophyta</taxon>
        <taxon>Tracheophyta</taxon>
        <taxon>Spermatophyta</taxon>
        <taxon>Magnoliopsida</taxon>
        <taxon>eudicotyledons</taxon>
        <taxon>Gunneridae</taxon>
        <taxon>Pentapetalae</taxon>
        <taxon>rosids</taxon>
        <taxon>fabids</taxon>
        <taxon>Fagales</taxon>
        <taxon>Betulaceae</taxon>
        <taxon>Carpinus</taxon>
    </lineage>
</organism>
<evidence type="ECO:0000256" key="2">
    <source>
        <dbReference type="ARBA" id="ARBA00022692"/>
    </source>
</evidence>
<reference evidence="9 10" key="1">
    <citation type="submission" date="2019-06" db="EMBL/GenBank/DDBJ databases">
        <title>A chromosomal-level reference genome of Carpinus fangiana (Coryloideae, Betulaceae).</title>
        <authorList>
            <person name="Yang X."/>
            <person name="Wang Z."/>
            <person name="Zhang L."/>
            <person name="Hao G."/>
            <person name="Liu J."/>
            <person name="Yang Y."/>
        </authorList>
    </citation>
    <scope>NUCLEOTIDE SEQUENCE [LARGE SCALE GENOMIC DNA]</scope>
    <source>
        <strain evidence="9">Cfa_2016G</strain>
        <tissue evidence="9">Leaf</tissue>
    </source>
</reference>
<protein>
    <recommendedName>
        <fullName evidence="8">GTD-binding domain-containing protein</fullName>
    </recommendedName>
</protein>